<dbReference type="Proteomes" id="UP000317429">
    <property type="component" value="Chromosome"/>
</dbReference>
<dbReference type="EMBL" id="CP036291">
    <property type="protein sequence ID" value="QDU86810.1"/>
    <property type="molecule type" value="Genomic_DNA"/>
</dbReference>
<protein>
    <submittedName>
        <fullName evidence="3">Uncharacterized protein</fullName>
    </submittedName>
</protein>
<keyword evidence="2" id="KW-0812">Transmembrane</keyword>
<proteinExistence type="predicted"/>
<evidence type="ECO:0000313" key="3">
    <source>
        <dbReference type="EMBL" id="QDU86810.1"/>
    </source>
</evidence>
<keyword evidence="2" id="KW-0472">Membrane</keyword>
<evidence type="ECO:0000256" key="1">
    <source>
        <dbReference type="SAM" id="MobiDB-lite"/>
    </source>
</evidence>
<evidence type="ECO:0000313" key="4">
    <source>
        <dbReference type="Proteomes" id="UP000317429"/>
    </source>
</evidence>
<keyword evidence="4" id="KW-1185">Reference proteome</keyword>
<evidence type="ECO:0000256" key="2">
    <source>
        <dbReference type="SAM" id="Phobius"/>
    </source>
</evidence>
<feature type="transmembrane region" description="Helical" evidence="2">
    <location>
        <begin position="86"/>
        <end position="104"/>
    </location>
</feature>
<name>A0A518D5S0_9BACT</name>
<keyword evidence="2" id="KW-1133">Transmembrane helix</keyword>
<sequence length="208" mass="21631">MRLDDAAYRTRVVGPGAMLCASVAASRASTCPIGIIALLAPDVGSVFATTSVSHLPPSCLTGVGGAAPFMSPGVARMFFFSNRTGCLGSIAISLIATLVLYLIFRQPDWFCVMPGAAPRRINTSPSAPPGQPSTAYRQRSTRWDDRRRLVVGRSHATPVAEGHGGAAWLRGAGVRASLGPQQEGAPLAERVALAALLGEGWTSGTPFA</sequence>
<gene>
    <name evidence="3" type="ORF">Pla175_01630</name>
</gene>
<accession>A0A518D5S0</accession>
<feature type="region of interest" description="Disordered" evidence="1">
    <location>
        <begin position="121"/>
        <end position="140"/>
    </location>
</feature>
<reference evidence="3 4" key="1">
    <citation type="submission" date="2019-02" db="EMBL/GenBank/DDBJ databases">
        <title>Deep-cultivation of Planctomycetes and their phenomic and genomic characterization uncovers novel biology.</title>
        <authorList>
            <person name="Wiegand S."/>
            <person name="Jogler M."/>
            <person name="Boedeker C."/>
            <person name="Pinto D."/>
            <person name="Vollmers J."/>
            <person name="Rivas-Marin E."/>
            <person name="Kohn T."/>
            <person name="Peeters S.H."/>
            <person name="Heuer A."/>
            <person name="Rast P."/>
            <person name="Oberbeckmann S."/>
            <person name="Bunk B."/>
            <person name="Jeske O."/>
            <person name="Meyerdierks A."/>
            <person name="Storesund J.E."/>
            <person name="Kallscheuer N."/>
            <person name="Luecker S."/>
            <person name="Lage O.M."/>
            <person name="Pohl T."/>
            <person name="Merkel B.J."/>
            <person name="Hornburger P."/>
            <person name="Mueller R.-W."/>
            <person name="Bruemmer F."/>
            <person name="Labrenz M."/>
            <person name="Spormann A.M."/>
            <person name="Op den Camp H."/>
            <person name="Overmann J."/>
            <person name="Amann R."/>
            <person name="Jetten M.S.M."/>
            <person name="Mascher T."/>
            <person name="Medema M.H."/>
            <person name="Devos D.P."/>
            <person name="Kaster A.-K."/>
            <person name="Ovreas L."/>
            <person name="Rohde M."/>
            <person name="Galperin M.Y."/>
            <person name="Jogler C."/>
        </authorList>
    </citation>
    <scope>NUCLEOTIDE SEQUENCE [LARGE SCALE GENOMIC DNA]</scope>
    <source>
        <strain evidence="3 4">Pla175</strain>
    </source>
</reference>
<dbReference type="KEGG" id="pnd:Pla175_01630"/>
<dbReference type="AlphaFoldDB" id="A0A518D5S0"/>
<organism evidence="3 4">
    <name type="scientific">Pirellulimonas nuda</name>
    <dbReference type="NCBI Taxonomy" id="2528009"/>
    <lineage>
        <taxon>Bacteria</taxon>
        <taxon>Pseudomonadati</taxon>
        <taxon>Planctomycetota</taxon>
        <taxon>Planctomycetia</taxon>
        <taxon>Pirellulales</taxon>
        <taxon>Lacipirellulaceae</taxon>
        <taxon>Pirellulimonas</taxon>
    </lineage>
</organism>